<dbReference type="GO" id="GO:0005524">
    <property type="term" value="F:ATP binding"/>
    <property type="evidence" value="ECO:0007669"/>
    <property type="project" value="UniProtKB-KW"/>
</dbReference>
<sequence length="249" mass="27882">MALLEITDLHASLVEEKVEILKGVNLKIEKGQIHAVMGPNGSGKSTLANVIMGNPKYKVTEGDIRFEGESILELPVDQRAKRGIFLSFQHPQEISGVRLRKFLISAKQAMGGKEPLLKLNREIEDIAEEVALNKEFLDRYLNLGFSGGEKKKSEILQFGFLKPKLAILDEIDSGLDVDALRTIAEAINKFKNDGMSILLITHYQRLLDYITPDHVHVYVNGQIITSDGPELARKIEEKGYTFLLEGIER</sequence>
<evidence type="ECO:0000313" key="5">
    <source>
        <dbReference type="EMBL" id="AKI97101.1"/>
    </source>
</evidence>
<dbReference type="GO" id="GO:0016887">
    <property type="term" value="F:ATP hydrolysis activity"/>
    <property type="evidence" value="ECO:0007669"/>
    <property type="project" value="InterPro"/>
</dbReference>
<dbReference type="AlphaFoldDB" id="A0A0G2ZAI2"/>
<evidence type="ECO:0000256" key="2">
    <source>
        <dbReference type="ARBA" id="ARBA00022741"/>
    </source>
</evidence>
<dbReference type="Proteomes" id="UP000035159">
    <property type="component" value="Chromosome"/>
</dbReference>
<dbReference type="EMBL" id="CP011232">
    <property type="protein sequence ID" value="AKI97101.1"/>
    <property type="molecule type" value="Genomic_DNA"/>
</dbReference>
<dbReference type="NCBIfam" id="TIGR01978">
    <property type="entry name" value="sufC"/>
    <property type="match status" value="1"/>
</dbReference>
<feature type="domain" description="ABC transporter" evidence="4">
    <location>
        <begin position="4"/>
        <end position="245"/>
    </location>
</feature>
<keyword evidence="3 5" id="KW-0067">ATP-binding</keyword>
<evidence type="ECO:0000313" key="6">
    <source>
        <dbReference type="Proteomes" id="UP000035159"/>
    </source>
</evidence>
<comment type="similarity">
    <text evidence="1">Belongs to the ABC transporter superfamily. Ycf16 family.</text>
</comment>
<dbReference type="CDD" id="cd03217">
    <property type="entry name" value="ABC_FeS_Assembly"/>
    <property type="match status" value="1"/>
</dbReference>
<dbReference type="Gene3D" id="3.40.50.300">
    <property type="entry name" value="P-loop containing nucleotide triphosphate hydrolases"/>
    <property type="match status" value="1"/>
</dbReference>
<dbReference type="InterPro" id="IPR027417">
    <property type="entry name" value="P-loop_NTPase"/>
</dbReference>
<dbReference type="PATRIC" id="fig|1330330.3.peg.779"/>
<evidence type="ECO:0000256" key="3">
    <source>
        <dbReference type="ARBA" id="ARBA00022840"/>
    </source>
</evidence>
<dbReference type="InterPro" id="IPR003593">
    <property type="entry name" value="AAA+_ATPase"/>
</dbReference>
<dbReference type="KEGG" id="kpf:IX53_03880"/>
<protein>
    <submittedName>
        <fullName evidence="5">ABC transporter ATP-binding protein</fullName>
    </submittedName>
</protein>
<organism evidence="5 6">
    <name type="scientific">Kosmotoga pacifica</name>
    <dbReference type="NCBI Taxonomy" id="1330330"/>
    <lineage>
        <taxon>Bacteria</taxon>
        <taxon>Thermotogati</taxon>
        <taxon>Thermotogota</taxon>
        <taxon>Thermotogae</taxon>
        <taxon>Kosmotogales</taxon>
        <taxon>Kosmotogaceae</taxon>
        <taxon>Kosmotoga</taxon>
    </lineage>
</organism>
<keyword evidence="6" id="KW-1185">Reference proteome</keyword>
<keyword evidence="2" id="KW-0547">Nucleotide-binding</keyword>
<proteinExistence type="inferred from homology"/>
<dbReference type="PROSITE" id="PS50893">
    <property type="entry name" value="ABC_TRANSPORTER_2"/>
    <property type="match status" value="1"/>
</dbReference>
<accession>A0A0G2ZAI2</accession>
<evidence type="ECO:0000256" key="1">
    <source>
        <dbReference type="ARBA" id="ARBA00006216"/>
    </source>
</evidence>
<gene>
    <name evidence="5" type="ORF">IX53_03880</name>
</gene>
<dbReference type="PANTHER" id="PTHR43204:SF1">
    <property type="entry name" value="ABC TRANSPORTER I FAMILY MEMBER 6, CHLOROPLASTIC"/>
    <property type="match status" value="1"/>
</dbReference>
<dbReference type="InterPro" id="IPR003439">
    <property type="entry name" value="ABC_transporter-like_ATP-bd"/>
</dbReference>
<dbReference type="OrthoDB" id="9806149at2"/>
<reference evidence="5 6" key="1">
    <citation type="submission" date="2015-04" db="EMBL/GenBank/DDBJ databases">
        <title>Complete Genome Sequence of Kosmotoga pacifica SLHLJ1.</title>
        <authorList>
            <person name="Jiang L.J."/>
            <person name="Shao Z.Z."/>
            <person name="Jebbar M."/>
        </authorList>
    </citation>
    <scope>NUCLEOTIDE SEQUENCE [LARGE SCALE GENOMIC DNA]</scope>
    <source>
        <strain evidence="5 6">SLHLJ1</strain>
    </source>
</reference>
<dbReference type="SUPFAM" id="SSF52540">
    <property type="entry name" value="P-loop containing nucleoside triphosphate hydrolases"/>
    <property type="match status" value="1"/>
</dbReference>
<dbReference type="STRING" id="1330330.IX53_03880"/>
<dbReference type="InterPro" id="IPR010230">
    <property type="entry name" value="FeS-cluster_ATPase_SufC"/>
</dbReference>
<dbReference type="RefSeq" id="WP_047754236.1">
    <property type="nucleotide sequence ID" value="NZ_CAJUHA010000013.1"/>
</dbReference>
<dbReference type="Pfam" id="PF00005">
    <property type="entry name" value="ABC_tran"/>
    <property type="match status" value="1"/>
</dbReference>
<evidence type="ECO:0000259" key="4">
    <source>
        <dbReference type="PROSITE" id="PS50893"/>
    </source>
</evidence>
<name>A0A0G2ZAI2_9BACT</name>
<dbReference type="SMART" id="SM00382">
    <property type="entry name" value="AAA"/>
    <property type="match status" value="1"/>
</dbReference>
<dbReference type="PANTHER" id="PTHR43204">
    <property type="entry name" value="ABC TRANSPORTER I FAMILY MEMBER 6, CHLOROPLASTIC"/>
    <property type="match status" value="1"/>
</dbReference>